<dbReference type="Proteomes" id="UP000249061">
    <property type="component" value="Unassembled WGS sequence"/>
</dbReference>
<gene>
    <name evidence="1" type="ORF">DI536_31140</name>
</gene>
<reference evidence="1 2" key="1">
    <citation type="submission" date="2017-08" db="EMBL/GenBank/DDBJ databases">
        <title>Infants hospitalized years apart are colonized by the same room-sourced microbial strains.</title>
        <authorList>
            <person name="Brooks B."/>
            <person name="Olm M.R."/>
            <person name="Firek B.A."/>
            <person name="Baker R."/>
            <person name="Thomas B.C."/>
            <person name="Morowitz M.J."/>
            <person name="Banfield J.F."/>
        </authorList>
    </citation>
    <scope>NUCLEOTIDE SEQUENCE [LARGE SCALE GENOMIC DNA]</scope>
    <source>
        <strain evidence="1">S2_003_000_R2_14</strain>
    </source>
</reference>
<accession>A0A2W5SRP8</accession>
<protein>
    <submittedName>
        <fullName evidence="1">Uncharacterized protein</fullName>
    </submittedName>
</protein>
<comment type="caution">
    <text evidence="1">The sequence shown here is derived from an EMBL/GenBank/DDBJ whole genome shotgun (WGS) entry which is preliminary data.</text>
</comment>
<proteinExistence type="predicted"/>
<dbReference type="EMBL" id="QFQP01000041">
    <property type="protein sequence ID" value="PZR05919.1"/>
    <property type="molecule type" value="Genomic_DNA"/>
</dbReference>
<dbReference type="AlphaFoldDB" id="A0A2W5SRP8"/>
<organism evidence="1 2">
    <name type="scientific">Archangium gephyra</name>
    <dbReference type="NCBI Taxonomy" id="48"/>
    <lineage>
        <taxon>Bacteria</taxon>
        <taxon>Pseudomonadati</taxon>
        <taxon>Myxococcota</taxon>
        <taxon>Myxococcia</taxon>
        <taxon>Myxococcales</taxon>
        <taxon>Cystobacterineae</taxon>
        <taxon>Archangiaceae</taxon>
        <taxon>Archangium</taxon>
    </lineage>
</organism>
<name>A0A2W5SRP8_9BACT</name>
<evidence type="ECO:0000313" key="2">
    <source>
        <dbReference type="Proteomes" id="UP000249061"/>
    </source>
</evidence>
<sequence>MAEVELHGASATVTLRYSGWRIEGRVKSLPVTSTTPPASFGFGYHPVESSRFEVLRSEGAEVQVTPWKLPNVTTKFRWSARAVSCTSLRLGGELDAFCSGDERVAISLMRGAEPVWRVAYQSLDVDEADDAPFDGLLLVKRSDFDSCGV</sequence>
<evidence type="ECO:0000313" key="1">
    <source>
        <dbReference type="EMBL" id="PZR05919.1"/>
    </source>
</evidence>